<evidence type="ECO:0000313" key="1">
    <source>
        <dbReference type="EMBL" id="EPR97413.1"/>
    </source>
</evidence>
<protein>
    <submittedName>
        <fullName evidence="1">Uncharacterized protein</fullName>
    </submittedName>
</protein>
<organism evidence="1 2">
    <name type="scientific">Anaplasma phagocytophilum str. CRT38</name>
    <dbReference type="NCBI Taxonomy" id="1269275"/>
    <lineage>
        <taxon>Bacteria</taxon>
        <taxon>Pseudomonadati</taxon>
        <taxon>Pseudomonadota</taxon>
        <taxon>Alphaproteobacteria</taxon>
        <taxon>Rickettsiales</taxon>
        <taxon>Anaplasmataceae</taxon>
        <taxon>Anaplasma</taxon>
        <taxon>phagocytophilum group</taxon>
    </lineage>
</organism>
<dbReference type="Proteomes" id="UP000053165">
    <property type="component" value="Unassembled WGS sequence"/>
</dbReference>
<comment type="caution">
    <text evidence="1">The sequence shown here is derived from an EMBL/GenBank/DDBJ whole genome shotgun (WGS) entry which is preliminary data.</text>
</comment>
<reference evidence="1 2" key="1">
    <citation type="submission" date="2013-03" db="EMBL/GenBank/DDBJ databases">
        <title>Genome sequence of Anaplasma phagocytophilum strain CRT38.</title>
        <authorList>
            <person name="Felsheim R.F."/>
            <person name="Kurtti T.J."/>
            <person name="Munderloh U.G."/>
        </authorList>
    </citation>
    <scope>NUCLEOTIDE SEQUENCE [LARGE SCALE GENOMIC DNA]</scope>
    <source>
        <strain evidence="1 2">CRT38</strain>
    </source>
</reference>
<dbReference type="EMBL" id="APHI01000002">
    <property type="protein sequence ID" value="EPR97413.1"/>
    <property type="molecule type" value="Genomic_DNA"/>
</dbReference>
<proteinExistence type="predicted"/>
<name>S7XT88_ANAPH</name>
<dbReference type="AlphaFoldDB" id="S7XT88"/>
<accession>S7XT88</accession>
<gene>
    <name evidence="1" type="ORF">CRT38_05029</name>
</gene>
<sequence length="72" mass="7870">MRTDAGSIAIASRCFVSCAALPCSCMMRHVVHAFRLFFRAVLQYCCRYVLLCCEGYGNTKLSASASCDTSVC</sequence>
<evidence type="ECO:0000313" key="2">
    <source>
        <dbReference type="Proteomes" id="UP000053165"/>
    </source>
</evidence>